<evidence type="ECO:0000256" key="4">
    <source>
        <dbReference type="ARBA" id="ARBA00022475"/>
    </source>
</evidence>
<keyword evidence="14" id="KW-1185">Reference proteome</keyword>
<dbReference type="PANTHER" id="PTHR11048">
    <property type="entry name" value="PRENYLTRANSFERASES"/>
    <property type="match status" value="1"/>
</dbReference>
<keyword evidence="7" id="KW-0831">Ubiquinone biosynthesis</keyword>
<sequence>MIKFEHTVFALPFALLGGLASYRGAPPLEKVLWILAAMVGARTAAMTFNRLADEDLDGANPRTASRALPAGRVTRAGAYALLGVSILLLCVAAGRLGPLPWKLTPLALVIILGYSFCKRFTALSHVVLGLSLAGAPLGAWIAVNGFLQAPAWYLALGVLTWTAGFDILYALQDQDYDVSRGLHSIPSRLGTARSLLLSRAFHLAAVIAWAGFNLAVEAHVLPWLGWALVTAILLREQWVVRGGNLSRIDHAFFTLNSLVGLVFFAGHAAEWLVARALP</sequence>
<reference evidence="13" key="1">
    <citation type="journal article" date="2023" name="Int. J. Syst. Evol. Microbiol.">
        <title>Mesoterricola silvestris gen. nov., sp. nov., Mesoterricola sediminis sp. nov., Geothrix oryzae sp. nov., Geothrix edaphica sp. nov., Geothrix rubra sp. nov., and Geothrix limicola sp. nov., six novel members of Acidobacteriota isolated from soils.</title>
        <authorList>
            <person name="Itoh H."/>
            <person name="Sugisawa Y."/>
            <person name="Mise K."/>
            <person name="Xu Z."/>
            <person name="Kuniyasu M."/>
            <person name="Ushijima N."/>
            <person name="Kawano K."/>
            <person name="Kobayashi E."/>
            <person name="Shiratori Y."/>
            <person name="Masuda Y."/>
            <person name="Senoo K."/>
        </authorList>
    </citation>
    <scope>NUCLEOTIDE SEQUENCE</scope>
    <source>
        <strain evidence="13">W786</strain>
    </source>
</reference>
<feature type="transmembrane region" description="Helical" evidence="12">
    <location>
        <begin position="73"/>
        <end position="94"/>
    </location>
</feature>
<dbReference type="EC" id="2.5.1.39" evidence="11"/>
<dbReference type="AlphaFoldDB" id="A0AA48GTZ5"/>
<evidence type="ECO:0000256" key="5">
    <source>
        <dbReference type="ARBA" id="ARBA00022519"/>
    </source>
</evidence>
<organism evidence="13 14">
    <name type="scientific">Mesoterricola sediminis</name>
    <dbReference type="NCBI Taxonomy" id="2927980"/>
    <lineage>
        <taxon>Bacteria</taxon>
        <taxon>Pseudomonadati</taxon>
        <taxon>Acidobacteriota</taxon>
        <taxon>Holophagae</taxon>
        <taxon>Holophagales</taxon>
        <taxon>Holophagaceae</taxon>
        <taxon>Mesoterricola</taxon>
    </lineage>
</organism>
<keyword evidence="5" id="KW-0997">Cell inner membrane</keyword>
<dbReference type="GO" id="GO:0005886">
    <property type="term" value="C:plasma membrane"/>
    <property type="evidence" value="ECO:0007669"/>
    <property type="project" value="TreeGrafter"/>
</dbReference>
<dbReference type="FunFam" id="1.20.120.1780:FF:000001">
    <property type="entry name" value="4-hydroxybenzoate octaprenyltransferase"/>
    <property type="match status" value="1"/>
</dbReference>
<evidence type="ECO:0000313" key="14">
    <source>
        <dbReference type="Proteomes" id="UP001228113"/>
    </source>
</evidence>
<evidence type="ECO:0000256" key="7">
    <source>
        <dbReference type="ARBA" id="ARBA00022688"/>
    </source>
</evidence>
<dbReference type="Pfam" id="PF01040">
    <property type="entry name" value="UbiA"/>
    <property type="match status" value="1"/>
</dbReference>
<dbReference type="GO" id="GO:0008412">
    <property type="term" value="F:4-hydroxybenzoate polyprenyltransferase activity"/>
    <property type="evidence" value="ECO:0007669"/>
    <property type="project" value="UniProtKB-EC"/>
</dbReference>
<feature type="transmembrane region" description="Helical" evidence="12">
    <location>
        <begin position="218"/>
        <end position="234"/>
    </location>
</feature>
<dbReference type="FunFam" id="1.10.357.140:FF:000008">
    <property type="entry name" value="4-hydroxybenzoate octaprenyltransferase"/>
    <property type="match status" value="1"/>
</dbReference>
<comment type="cofactor">
    <cofactor evidence="1">
        <name>Mg(2+)</name>
        <dbReference type="ChEBI" id="CHEBI:18420"/>
    </cofactor>
</comment>
<evidence type="ECO:0000256" key="11">
    <source>
        <dbReference type="ARBA" id="ARBA00034524"/>
    </source>
</evidence>
<keyword evidence="8 12" id="KW-0812">Transmembrane</keyword>
<dbReference type="Proteomes" id="UP001228113">
    <property type="component" value="Chromosome"/>
</dbReference>
<feature type="transmembrane region" description="Helical" evidence="12">
    <location>
        <begin position="126"/>
        <end position="146"/>
    </location>
</feature>
<evidence type="ECO:0000256" key="12">
    <source>
        <dbReference type="SAM" id="Phobius"/>
    </source>
</evidence>
<dbReference type="InterPro" id="IPR039653">
    <property type="entry name" value="Prenyltransferase"/>
</dbReference>
<dbReference type="Gene3D" id="1.10.357.140">
    <property type="entry name" value="UbiA prenyltransferase"/>
    <property type="match status" value="1"/>
</dbReference>
<dbReference type="GO" id="GO:0006744">
    <property type="term" value="P:ubiquinone biosynthetic process"/>
    <property type="evidence" value="ECO:0007669"/>
    <property type="project" value="UniProtKB-KW"/>
</dbReference>
<feature type="transmembrane region" description="Helical" evidence="12">
    <location>
        <begin position="255"/>
        <end position="274"/>
    </location>
</feature>
<keyword evidence="10 12" id="KW-0472">Membrane</keyword>
<evidence type="ECO:0000256" key="2">
    <source>
        <dbReference type="ARBA" id="ARBA00004141"/>
    </source>
</evidence>
<dbReference type="KEGG" id="msea:METESE_25200"/>
<dbReference type="NCBIfam" id="TIGR01475">
    <property type="entry name" value="ubiA_other"/>
    <property type="match status" value="1"/>
</dbReference>
<feature type="transmembrane region" description="Helical" evidence="12">
    <location>
        <begin position="192"/>
        <end position="212"/>
    </location>
</feature>
<dbReference type="EMBL" id="AP027081">
    <property type="protein sequence ID" value="BDU77562.1"/>
    <property type="molecule type" value="Genomic_DNA"/>
</dbReference>
<accession>A0AA48GTZ5</accession>
<feature type="transmembrane region" description="Helical" evidence="12">
    <location>
        <begin position="100"/>
        <end position="117"/>
    </location>
</feature>
<comment type="subcellular location">
    <subcellularLocation>
        <location evidence="2">Membrane</location>
        <topology evidence="2">Multi-pass membrane protein</topology>
    </subcellularLocation>
</comment>
<keyword evidence="9 12" id="KW-1133">Transmembrane helix</keyword>
<evidence type="ECO:0000256" key="1">
    <source>
        <dbReference type="ARBA" id="ARBA00001946"/>
    </source>
</evidence>
<dbReference type="InterPro" id="IPR044878">
    <property type="entry name" value="UbiA_sf"/>
</dbReference>
<dbReference type="InterPro" id="IPR000537">
    <property type="entry name" value="UbiA_prenyltransferase"/>
</dbReference>
<keyword evidence="6" id="KW-0808">Transferase</keyword>
<evidence type="ECO:0000256" key="10">
    <source>
        <dbReference type="ARBA" id="ARBA00023136"/>
    </source>
</evidence>
<evidence type="ECO:0000313" key="13">
    <source>
        <dbReference type="EMBL" id="BDU77562.1"/>
    </source>
</evidence>
<dbReference type="PANTHER" id="PTHR11048:SF28">
    <property type="entry name" value="4-HYDROXYBENZOATE POLYPRENYLTRANSFERASE, MITOCHONDRIAL"/>
    <property type="match status" value="1"/>
</dbReference>
<evidence type="ECO:0000256" key="9">
    <source>
        <dbReference type="ARBA" id="ARBA00022989"/>
    </source>
</evidence>
<protein>
    <recommendedName>
        <fullName evidence="11">4-hydroxybenzoate polyprenyltransferase</fullName>
        <ecNumber evidence="11">2.5.1.39</ecNumber>
    </recommendedName>
</protein>
<evidence type="ECO:0000256" key="6">
    <source>
        <dbReference type="ARBA" id="ARBA00022679"/>
    </source>
</evidence>
<evidence type="ECO:0000256" key="8">
    <source>
        <dbReference type="ARBA" id="ARBA00022692"/>
    </source>
</evidence>
<proteinExistence type="inferred from homology"/>
<dbReference type="CDD" id="cd13959">
    <property type="entry name" value="PT_UbiA_COQ2"/>
    <property type="match status" value="1"/>
</dbReference>
<feature type="transmembrane region" description="Helical" evidence="12">
    <location>
        <begin position="152"/>
        <end position="171"/>
    </location>
</feature>
<dbReference type="Gene3D" id="1.20.120.1780">
    <property type="entry name" value="UbiA prenyltransferase"/>
    <property type="match status" value="1"/>
</dbReference>
<name>A0AA48GTZ5_9BACT</name>
<gene>
    <name evidence="13" type="ORF">METESE_25200</name>
</gene>
<dbReference type="InterPro" id="IPR006371">
    <property type="entry name" value="Polyprenyltransferase_UbiA-li"/>
</dbReference>
<evidence type="ECO:0000256" key="3">
    <source>
        <dbReference type="ARBA" id="ARBA00005985"/>
    </source>
</evidence>
<comment type="similarity">
    <text evidence="3">Belongs to the UbiA prenyltransferase family.</text>
</comment>
<keyword evidence="4" id="KW-1003">Cell membrane</keyword>